<evidence type="ECO:0000259" key="4">
    <source>
        <dbReference type="PROSITE" id="PS51858"/>
    </source>
</evidence>
<dbReference type="PANTHER" id="PTHR12378">
    <property type="entry name" value="DESUMOYLATING ISOPEPTIDASE"/>
    <property type="match status" value="1"/>
</dbReference>
<evidence type="ECO:0000256" key="3">
    <source>
        <dbReference type="ARBA" id="ARBA00022801"/>
    </source>
</evidence>
<reference evidence="5 6" key="1">
    <citation type="journal article" date="2014" name="PLoS Genet.">
        <title>The Genome of Spironucleus salmonicida Highlights a Fish Pathogen Adapted to Fluctuating Environments.</title>
        <authorList>
            <person name="Xu F."/>
            <person name="Jerlstrom-Hultqvist J."/>
            <person name="Einarsson E."/>
            <person name="Astvaldsson A."/>
            <person name="Svard S.G."/>
            <person name="Andersson J.O."/>
        </authorList>
    </citation>
    <scope>NUCLEOTIDE SEQUENCE</scope>
    <source>
        <strain evidence="6">ATCC 50377</strain>
    </source>
</reference>
<protein>
    <submittedName>
        <fullName evidence="5">PPPDE putative peptidase domain protein</fullName>
    </submittedName>
</protein>
<evidence type="ECO:0000256" key="1">
    <source>
        <dbReference type="ARBA" id="ARBA00008140"/>
    </source>
</evidence>
<dbReference type="VEuPathDB" id="GiardiaDB:SS50377_24525"/>
<dbReference type="AlphaFoldDB" id="V6LML9"/>
<reference evidence="6" key="2">
    <citation type="submission" date="2020-12" db="EMBL/GenBank/DDBJ databases">
        <title>New Spironucleus salmonicida genome in near-complete chromosomes.</title>
        <authorList>
            <person name="Xu F."/>
            <person name="Kurt Z."/>
            <person name="Jimenez-Gonzalez A."/>
            <person name="Astvaldsson A."/>
            <person name="Andersson J.O."/>
            <person name="Svard S.G."/>
        </authorList>
    </citation>
    <scope>NUCLEOTIDE SEQUENCE</scope>
    <source>
        <strain evidence="6">ATCC 50377</strain>
    </source>
</reference>
<dbReference type="OrthoDB" id="412286at2759"/>
<dbReference type="PROSITE" id="PS51858">
    <property type="entry name" value="PPPDE"/>
    <property type="match status" value="1"/>
</dbReference>
<dbReference type="InterPro" id="IPR042266">
    <property type="entry name" value="PPPDE_sf"/>
</dbReference>
<comment type="similarity">
    <text evidence="1">Belongs to the DeSI family.</text>
</comment>
<dbReference type="PANTHER" id="PTHR12378:SF80">
    <property type="entry name" value="IP06716P-RELATED"/>
    <property type="match status" value="1"/>
</dbReference>
<sequence>MKIQYFQSEQQPVFNHNISIISIQQLRNNILSSIQENFQRPLFVSINTSNFAILKDIQPNAHLINTQNFQVSSTPFTVQQLKQQLNTQSLQILLKVSNCHRRFYAFEIAQSDVQVLEQLFIFLNSIQLNKFGVENMIVFFNTDDADQSGKLYRKFESLKPKNFEFISICASFHQLQSKQVQLKQLYGRLAKIYNKSLVVYLYNIMQKSEQSKSVQQLFLQSQKLELTKQEMTGEQFEELFAQPALPQMRNIEMNQGIDIPKMSNIVIQNSQKLEITDPISGKTITQLLQQVKQVDKQESIQNIKQQIQFASQKSNQQKQQINISNQENILTPIEFKQFAARYKHSNAVFLRLLKYLEPLYSLEQLTITINIYRLTDTNFLTKLGLGIHHTEINFSNLIALAYGYADEDGTGVYVCGSQNLNIIDKITFQPITAQPQNTIQTILNLANRFQARSYDLLKNNCNNFTDSALHAFQSQHLPDWVNRAATIAQKIYKGRVKVKIQ</sequence>
<dbReference type="Proteomes" id="UP000018208">
    <property type="component" value="Unassembled WGS sequence"/>
</dbReference>
<dbReference type="SMART" id="SM01179">
    <property type="entry name" value="DUF862"/>
    <property type="match status" value="1"/>
</dbReference>
<organism evidence="5">
    <name type="scientific">Spironucleus salmonicida</name>
    <dbReference type="NCBI Taxonomy" id="348837"/>
    <lineage>
        <taxon>Eukaryota</taxon>
        <taxon>Metamonada</taxon>
        <taxon>Diplomonadida</taxon>
        <taxon>Hexamitidae</taxon>
        <taxon>Hexamitinae</taxon>
        <taxon>Spironucleus</taxon>
    </lineage>
</organism>
<keyword evidence="7" id="KW-1185">Reference proteome</keyword>
<evidence type="ECO:0000313" key="7">
    <source>
        <dbReference type="Proteomes" id="UP000018208"/>
    </source>
</evidence>
<dbReference type="EMBL" id="KI546085">
    <property type="protein sequence ID" value="EST45932.1"/>
    <property type="molecule type" value="Genomic_DNA"/>
</dbReference>
<dbReference type="GO" id="GO:0101005">
    <property type="term" value="F:deubiquitinase activity"/>
    <property type="evidence" value="ECO:0007669"/>
    <property type="project" value="TreeGrafter"/>
</dbReference>
<keyword evidence="3" id="KW-0378">Hydrolase</keyword>
<dbReference type="GO" id="GO:0006508">
    <property type="term" value="P:proteolysis"/>
    <property type="evidence" value="ECO:0007669"/>
    <property type="project" value="UniProtKB-KW"/>
</dbReference>
<keyword evidence="2" id="KW-0645">Protease</keyword>
<dbReference type="Pfam" id="PF05903">
    <property type="entry name" value="Peptidase_C97"/>
    <property type="match status" value="1"/>
</dbReference>
<dbReference type="InterPro" id="IPR008580">
    <property type="entry name" value="PPPDE_dom"/>
</dbReference>
<dbReference type="GO" id="GO:0016579">
    <property type="term" value="P:protein deubiquitination"/>
    <property type="evidence" value="ECO:0007669"/>
    <property type="project" value="TreeGrafter"/>
</dbReference>
<accession>V6LML9</accession>
<evidence type="ECO:0000313" key="5">
    <source>
        <dbReference type="EMBL" id="EST45932.1"/>
    </source>
</evidence>
<evidence type="ECO:0000256" key="2">
    <source>
        <dbReference type="ARBA" id="ARBA00022670"/>
    </source>
</evidence>
<gene>
    <name evidence="5" type="ORF">SS50377_13911</name>
    <name evidence="6" type="ORF">SS50377_24525</name>
</gene>
<evidence type="ECO:0000313" key="6">
    <source>
        <dbReference type="EMBL" id="KAH0574567.1"/>
    </source>
</evidence>
<dbReference type="Gene3D" id="3.90.1720.30">
    <property type="entry name" value="PPPDE domains"/>
    <property type="match status" value="1"/>
</dbReference>
<proteinExistence type="inferred from homology"/>
<name>V6LML9_9EUKA</name>
<dbReference type="EMBL" id="AUWU02000004">
    <property type="protein sequence ID" value="KAH0574567.1"/>
    <property type="molecule type" value="Genomic_DNA"/>
</dbReference>
<feature type="domain" description="PPPDE" evidence="4">
    <location>
        <begin position="365"/>
        <end position="489"/>
    </location>
</feature>